<dbReference type="SUPFAM" id="SSF47413">
    <property type="entry name" value="lambda repressor-like DNA-binding domains"/>
    <property type="match status" value="1"/>
</dbReference>
<accession>A0A2K9ZF69</accession>
<evidence type="ECO:0000313" key="3">
    <source>
        <dbReference type="Proteomes" id="UP000238523"/>
    </source>
</evidence>
<evidence type="ECO:0000259" key="1">
    <source>
        <dbReference type="PROSITE" id="PS50943"/>
    </source>
</evidence>
<dbReference type="EMBL" id="CP025014">
    <property type="protein sequence ID" value="AUW46681.1"/>
    <property type="molecule type" value="Genomic_DNA"/>
</dbReference>
<feature type="domain" description="HTH cro/C1-type" evidence="1">
    <location>
        <begin position="30"/>
        <end position="61"/>
    </location>
</feature>
<dbReference type="AlphaFoldDB" id="A0A2K9ZF69"/>
<sequence>MDQKVIMPKPISRAYSRYSRDALLVFSQLIRRARIERKLTTQELADRAGISRGLVQRIEKGDPACAIGAFFEVAAIVGVRLFNADHATLSTAISANDAMLALLPKSVRPSSTQVNDDF</sequence>
<name>A0A2K9ZF69_RHILE</name>
<evidence type="ECO:0000313" key="2">
    <source>
        <dbReference type="EMBL" id="AUW46681.1"/>
    </source>
</evidence>
<reference evidence="2 3" key="1">
    <citation type="submission" date="2017-11" db="EMBL/GenBank/DDBJ databases">
        <title>Complete genome of Rhizobium leguminosarum Norway, an ineffective micro-symbiont.</title>
        <authorList>
            <person name="Hoffrichter A."/>
            <person name="Liang J."/>
            <person name="Brachmann A."/>
            <person name="Marin M."/>
        </authorList>
    </citation>
    <scope>NUCLEOTIDE SEQUENCE [LARGE SCALE GENOMIC DNA]</scope>
    <source>
        <strain evidence="2 3">Norway</strain>
        <plasmid evidence="3">Plasmid prln2</plasmid>
    </source>
</reference>
<gene>
    <name evidence="2" type="ORF">CUJ84_pRLN2000136</name>
</gene>
<dbReference type="SMART" id="SM00530">
    <property type="entry name" value="HTH_XRE"/>
    <property type="match status" value="1"/>
</dbReference>
<dbReference type="InterPro" id="IPR001387">
    <property type="entry name" value="Cro/C1-type_HTH"/>
</dbReference>
<protein>
    <submittedName>
        <fullName evidence="2">Transcriptional regulator</fullName>
    </submittedName>
</protein>
<geneLocation type="plasmid" evidence="3">
    <name>prln2</name>
</geneLocation>
<dbReference type="Pfam" id="PF01381">
    <property type="entry name" value="HTH_3"/>
    <property type="match status" value="1"/>
</dbReference>
<dbReference type="CDD" id="cd00093">
    <property type="entry name" value="HTH_XRE"/>
    <property type="match status" value="1"/>
</dbReference>
<keyword evidence="2" id="KW-0614">Plasmid</keyword>
<dbReference type="GO" id="GO:0003677">
    <property type="term" value="F:DNA binding"/>
    <property type="evidence" value="ECO:0007669"/>
    <property type="project" value="InterPro"/>
</dbReference>
<dbReference type="Gene3D" id="1.10.260.40">
    <property type="entry name" value="lambda repressor-like DNA-binding domains"/>
    <property type="match status" value="1"/>
</dbReference>
<dbReference type="InterPro" id="IPR010982">
    <property type="entry name" value="Lambda_DNA-bd_dom_sf"/>
</dbReference>
<proteinExistence type="predicted"/>
<dbReference type="PROSITE" id="PS50943">
    <property type="entry name" value="HTH_CROC1"/>
    <property type="match status" value="1"/>
</dbReference>
<organism evidence="2 3">
    <name type="scientific">Rhizobium leguminosarum</name>
    <dbReference type="NCBI Taxonomy" id="384"/>
    <lineage>
        <taxon>Bacteria</taxon>
        <taxon>Pseudomonadati</taxon>
        <taxon>Pseudomonadota</taxon>
        <taxon>Alphaproteobacteria</taxon>
        <taxon>Hyphomicrobiales</taxon>
        <taxon>Rhizobiaceae</taxon>
        <taxon>Rhizobium/Agrobacterium group</taxon>
        <taxon>Rhizobium</taxon>
    </lineage>
</organism>
<dbReference type="Proteomes" id="UP000238523">
    <property type="component" value="Plasmid pRLN2"/>
</dbReference>